<dbReference type="Proteomes" id="UP000287651">
    <property type="component" value="Unassembled WGS sequence"/>
</dbReference>
<dbReference type="EMBL" id="AMZH03009118">
    <property type="protein sequence ID" value="RRT57535.1"/>
    <property type="molecule type" value="Genomic_DNA"/>
</dbReference>
<evidence type="ECO:0000313" key="2">
    <source>
        <dbReference type="Proteomes" id="UP000287651"/>
    </source>
</evidence>
<dbReference type="AlphaFoldDB" id="A0A426Z0N7"/>
<reference evidence="1 2" key="1">
    <citation type="journal article" date="2014" name="Agronomy (Basel)">
        <title>A Draft Genome Sequence for Ensete ventricosum, the Drought-Tolerant Tree Against Hunger.</title>
        <authorList>
            <person name="Harrison J."/>
            <person name="Moore K.A."/>
            <person name="Paszkiewicz K."/>
            <person name="Jones T."/>
            <person name="Grant M."/>
            <person name="Ambacheew D."/>
            <person name="Muzemil S."/>
            <person name="Studholme D.J."/>
        </authorList>
    </citation>
    <scope>NUCLEOTIDE SEQUENCE [LARGE SCALE GENOMIC DNA]</scope>
</reference>
<name>A0A426Z0N7_ENSVE</name>
<protein>
    <submittedName>
        <fullName evidence="1">Uncharacterized protein</fullName>
    </submittedName>
</protein>
<organism evidence="1 2">
    <name type="scientific">Ensete ventricosum</name>
    <name type="common">Abyssinian banana</name>
    <name type="synonym">Musa ensete</name>
    <dbReference type="NCBI Taxonomy" id="4639"/>
    <lineage>
        <taxon>Eukaryota</taxon>
        <taxon>Viridiplantae</taxon>
        <taxon>Streptophyta</taxon>
        <taxon>Embryophyta</taxon>
        <taxon>Tracheophyta</taxon>
        <taxon>Spermatophyta</taxon>
        <taxon>Magnoliopsida</taxon>
        <taxon>Liliopsida</taxon>
        <taxon>Zingiberales</taxon>
        <taxon>Musaceae</taxon>
        <taxon>Ensete</taxon>
    </lineage>
</organism>
<sequence length="76" mass="8812">MEALQKLERVQSMLSFMEARGLSSSHRDADRFLADFILFLVGVFAFPFFLPLIWVVVSDREPVSLFSSRIVRENVF</sequence>
<comment type="caution">
    <text evidence="1">The sequence shown here is derived from an EMBL/GenBank/DDBJ whole genome shotgun (WGS) entry which is preliminary data.</text>
</comment>
<evidence type="ECO:0000313" key="1">
    <source>
        <dbReference type="EMBL" id="RRT57535.1"/>
    </source>
</evidence>
<gene>
    <name evidence="1" type="ORF">B296_00043875</name>
</gene>
<proteinExistence type="predicted"/>
<accession>A0A426Z0N7</accession>